<proteinExistence type="inferred from homology"/>
<dbReference type="Proteomes" id="UP000028640">
    <property type="component" value="Unassembled WGS sequence"/>
</dbReference>
<keyword evidence="7" id="KW-1185">Reference proteome</keyword>
<dbReference type="SUPFAM" id="SSF53850">
    <property type="entry name" value="Periplasmic binding protein-like II"/>
    <property type="match status" value="1"/>
</dbReference>
<dbReference type="NCBIfam" id="NF007581">
    <property type="entry name" value="PRK10216.1"/>
    <property type="match status" value="1"/>
</dbReference>
<dbReference type="PANTHER" id="PTHR30118:SF11">
    <property type="entry name" value="HTH-TYPE TRANSCRIPTIONAL REGULATOR YIDZ"/>
    <property type="match status" value="1"/>
</dbReference>
<dbReference type="InterPro" id="IPR036390">
    <property type="entry name" value="WH_DNA-bd_sf"/>
</dbReference>
<organism evidence="6 7">
    <name type="scientific">Ewingella americana (strain ATCC 33852 / DSM 4580 / CCUG 14506 / JCM 5911 / LMG 7869 / NCTC 12157 / CDC 1468-78)</name>
    <dbReference type="NCBI Taxonomy" id="910964"/>
    <lineage>
        <taxon>Bacteria</taxon>
        <taxon>Pseudomonadati</taxon>
        <taxon>Pseudomonadota</taxon>
        <taxon>Gammaproteobacteria</taxon>
        <taxon>Enterobacterales</taxon>
        <taxon>Yersiniaceae</taxon>
        <taxon>Ewingella</taxon>
    </lineage>
</organism>
<dbReference type="InterPro" id="IPR037402">
    <property type="entry name" value="YidZ_PBP2"/>
</dbReference>
<sequence length="326" mass="37350">MKKSLARLDLNLLFILQLLLQEKSVSRTAKRLNVTPSTVSKSLNKLRTWFDDRLFIKTPQGLEPTPLALSMEAELADWLLLSGLIADKQGHEIPRGVKFELVIESPLMLLMFNQLSQRIYDQYPEAKIKVRNWDDSSLEAIIRGEADIGFTGRESHPLSRESLHLLPNFVNFEVLFSDLPVVYLRQDHPALQQEWNLETFLQYAHIGVFWEHSEIWALDNVLQEMGTQRSVSLTLPSFEQSLFMAAQPGHTMLATAPSYCGRYAQQLNLGLVTRPIPLAKAHQDKLIIPFTMIWHKRNAYSSKLKWLKHTIRSLYDSGEFGSGHLS</sequence>
<dbReference type="GO" id="GO:0003677">
    <property type="term" value="F:DNA binding"/>
    <property type="evidence" value="ECO:0007669"/>
    <property type="project" value="UniProtKB-KW"/>
</dbReference>
<dbReference type="InterPro" id="IPR036388">
    <property type="entry name" value="WH-like_DNA-bd_sf"/>
</dbReference>
<dbReference type="OrthoDB" id="8893795at2"/>
<name>A0A085G6H0_EWIA3</name>
<dbReference type="PROSITE" id="PS50931">
    <property type="entry name" value="HTH_LYSR"/>
    <property type="match status" value="1"/>
</dbReference>
<dbReference type="PANTHER" id="PTHR30118">
    <property type="entry name" value="HTH-TYPE TRANSCRIPTIONAL REGULATOR LEUO-RELATED"/>
    <property type="match status" value="1"/>
</dbReference>
<protein>
    <submittedName>
        <fullName evidence="6">Putative LysR family transcriptional regulator</fullName>
    </submittedName>
</protein>
<dbReference type="Pfam" id="PF00126">
    <property type="entry name" value="HTH_1"/>
    <property type="match status" value="1"/>
</dbReference>
<dbReference type="CDD" id="cd08417">
    <property type="entry name" value="PBP2_Nitroaromatics_like"/>
    <property type="match status" value="1"/>
</dbReference>
<dbReference type="GO" id="GO:0003700">
    <property type="term" value="F:DNA-binding transcription factor activity"/>
    <property type="evidence" value="ECO:0007669"/>
    <property type="project" value="InterPro"/>
</dbReference>
<reference evidence="6 7" key="1">
    <citation type="submission" date="2014-05" db="EMBL/GenBank/DDBJ databases">
        <title>ATOL: Assembling a taxonomically balanced genome-scale reconstruction of the evolutionary history of the Enterobacteriaceae.</title>
        <authorList>
            <person name="Plunkett G.III."/>
            <person name="Neeno-Eckwall E.C."/>
            <person name="Glasner J.D."/>
            <person name="Perna N.T."/>
        </authorList>
    </citation>
    <scope>NUCLEOTIDE SEQUENCE [LARGE SCALE GENOMIC DNA]</scope>
    <source>
        <strain evidence="6 7">ATCC 33852</strain>
    </source>
</reference>
<accession>A0A085G6H0</accession>
<dbReference type="RefSeq" id="WP_034793189.1">
    <property type="nucleotide sequence ID" value="NZ_JMPJ01000065.1"/>
</dbReference>
<dbReference type="Gene3D" id="1.10.10.10">
    <property type="entry name" value="Winged helix-like DNA-binding domain superfamily/Winged helix DNA-binding domain"/>
    <property type="match status" value="1"/>
</dbReference>
<dbReference type="SUPFAM" id="SSF46785">
    <property type="entry name" value="Winged helix' DNA-binding domain"/>
    <property type="match status" value="1"/>
</dbReference>
<evidence type="ECO:0000313" key="6">
    <source>
        <dbReference type="EMBL" id="KFC79315.1"/>
    </source>
</evidence>
<dbReference type="EMBL" id="JMPJ01000065">
    <property type="protein sequence ID" value="KFC79315.1"/>
    <property type="molecule type" value="Genomic_DNA"/>
</dbReference>
<evidence type="ECO:0000256" key="2">
    <source>
        <dbReference type="ARBA" id="ARBA00023015"/>
    </source>
</evidence>
<comment type="caution">
    <text evidence="6">The sequence shown here is derived from an EMBL/GenBank/DDBJ whole genome shotgun (WGS) entry which is preliminary data.</text>
</comment>
<keyword evidence="3" id="KW-0238">DNA-binding</keyword>
<dbReference type="InterPro" id="IPR005119">
    <property type="entry name" value="LysR_subst-bd"/>
</dbReference>
<dbReference type="Gene3D" id="3.40.190.10">
    <property type="entry name" value="Periplasmic binding protein-like II"/>
    <property type="match status" value="2"/>
</dbReference>
<gene>
    <name evidence="6" type="ORF">GEAM_3123</name>
</gene>
<dbReference type="AlphaFoldDB" id="A0A085G6H0"/>
<dbReference type="eggNOG" id="COG0583">
    <property type="taxonomic scope" value="Bacteria"/>
</dbReference>
<dbReference type="InterPro" id="IPR000847">
    <property type="entry name" value="LysR_HTH_N"/>
</dbReference>
<feature type="domain" description="HTH lysR-type" evidence="5">
    <location>
        <begin position="8"/>
        <end position="65"/>
    </location>
</feature>
<keyword evidence="4" id="KW-0804">Transcription</keyword>
<evidence type="ECO:0000256" key="1">
    <source>
        <dbReference type="ARBA" id="ARBA00009437"/>
    </source>
</evidence>
<evidence type="ECO:0000256" key="4">
    <source>
        <dbReference type="ARBA" id="ARBA00023163"/>
    </source>
</evidence>
<dbReference type="GeneID" id="78381546"/>
<keyword evidence="2" id="KW-0805">Transcription regulation</keyword>
<evidence type="ECO:0000313" key="7">
    <source>
        <dbReference type="Proteomes" id="UP000028640"/>
    </source>
</evidence>
<evidence type="ECO:0000259" key="5">
    <source>
        <dbReference type="PROSITE" id="PS50931"/>
    </source>
</evidence>
<comment type="similarity">
    <text evidence="1">Belongs to the LysR transcriptional regulatory family.</text>
</comment>
<dbReference type="Pfam" id="PF03466">
    <property type="entry name" value="LysR_substrate"/>
    <property type="match status" value="1"/>
</dbReference>
<evidence type="ECO:0000256" key="3">
    <source>
        <dbReference type="ARBA" id="ARBA00023125"/>
    </source>
</evidence>
<dbReference type="InterPro" id="IPR050389">
    <property type="entry name" value="LysR-type_TF"/>
</dbReference>
<dbReference type="STRING" id="910964.GEAM_3123"/>